<dbReference type="PANTHER" id="PTHR42933:SF3">
    <property type="entry name" value="TYPE I RESTRICTION ENZYME MJAVIII METHYLASE SUBUNIT"/>
    <property type="match status" value="1"/>
</dbReference>
<evidence type="ECO:0000256" key="4">
    <source>
        <dbReference type="ARBA" id="ARBA00022679"/>
    </source>
</evidence>
<evidence type="ECO:0000313" key="10">
    <source>
        <dbReference type="EMBL" id="TLP89891.1"/>
    </source>
</evidence>
<evidence type="ECO:0000256" key="5">
    <source>
        <dbReference type="ARBA" id="ARBA00022691"/>
    </source>
</evidence>
<evidence type="ECO:0000256" key="6">
    <source>
        <dbReference type="ARBA" id="ARBA00022747"/>
    </source>
</evidence>
<dbReference type="EMBL" id="VBTJ01000002">
    <property type="protein sequence ID" value="TLP89891.1"/>
    <property type="molecule type" value="Genomic_DNA"/>
</dbReference>
<dbReference type="InterPro" id="IPR002052">
    <property type="entry name" value="DNA_methylase_N6_adenine_CS"/>
</dbReference>
<dbReference type="InterPro" id="IPR029063">
    <property type="entry name" value="SAM-dependent_MTases_sf"/>
</dbReference>
<dbReference type="Pfam" id="PF12161">
    <property type="entry name" value="HsdM_N"/>
    <property type="match status" value="1"/>
</dbReference>
<evidence type="ECO:0000259" key="9">
    <source>
        <dbReference type="Pfam" id="PF12161"/>
    </source>
</evidence>
<comment type="caution">
    <text evidence="10">The sequence shown here is derived from an EMBL/GenBank/DDBJ whole genome shotgun (WGS) entry which is preliminary data.</text>
</comment>
<comment type="similarity">
    <text evidence="1">Belongs to the N(4)/N(6)-methyltransferase family.</text>
</comment>
<dbReference type="RefSeq" id="WP_107542715.1">
    <property type="nucleotide sequence ID" value="NZ_CP031275.1"/>
</dbReference>
<dbReference type="GO" id="GO:0009007">
    <property type="term" value="F:site-specific DNA-methyltransferase (adenine-specific) activity"/>
    <property type="evidence" value="ECO:0007669"/>
    <property type="project" value="UniProtKB-EC"/>
</dbReference>
<name>A0A5R9B1Y3_STAXY</name>
<dbReference type="GO" id="GO:0008170">
    <property type="term" value="F:N-methyltransferase activity"/>
    <property type="evidence" value="ECO:0007669"/>
    <property type="project" value="InterPro"/>
</dbReference>
<evidence type="ECO:0000256" key="7">
    <source>
        <dbReference type="ARBA" id="ARBA00047942"/>
    </source>
</evidence>
<dbReference type="PROSITE" id="PS00092">
    <property type="entry name" value="N6_MTASE"/>
    <property type="match status" value="1"/>
</dbReference>
<dbReference type="GO" id="GO:0003677">
    <property type="term" value="F:DNA binding"/>
    <property type="evidence" value="ECO:0007669"/>
    <property type="project" value="InterPro"/>
</dbReference>
<dbReference type="InterPro" id="IPR003356">
    <property type="entry name" value="DNA_methylase_A-5"/>
</dbReference>
<dbReference type="Proteomes" id="UP000307747">
    <property type="component" value="Unassembled WGS sequence"/>
</dbReference>
<feature type="domain" description="DNA methylase adenine-specific" evidence="8">
    <location>
        <begin position="139"/>
        <end position="454"/>
    </location>
</feature>
<organism evidence="10 11">
    <name type="scientific">Staphylococcus xylosus</name>
    <dbReference type="NCBI Taxonomy" id="1288"/>
    <lineage>
        <taxon>Bacteria</taxon>
        <taxon>Bacillati</taxon>
        <taxon>Bacillota</taxon>
        <taxon>Bacilli</taxon>
        <taxon>Bacillales</taxon>
        <taxon>Staphylococcaceae</taxon>
        <taxon>Staphylococcus</taxon>
    </lineage>
</organism>
<dbReference type="Pfam" id="PF02384">
    <property type="entry name" value="N6_Mtase"/>
    <property type="match status" value="1"/>
</dbReference>
<dbReference type="PRINTS" id="PR00507">
    <property type="entry name" value="N12N6MTFRASE"/>
</dbReference>
<dbReference type="Gene3D" id="3.40.50.150">
    <property type="entry name" value="Vaccinia Virus protein VP39"/>
    <property type="match status" value="1"/>
</dbReference>
<dbReference type="GO" id="GO:0009307">
    <property type="term" value="P:DNA restriction-modification system"/>
    <property type="evidence" value="ECO:0007669"/>
    <property type="project" value="UniProtKB-KW"/>
</dbReference>
<dbReference type="Gene3D" id="1.20.1260.30">
    <property type="match status" value="1"/>
</dbReference>
<dbReference type="PANTHER" id="PTHR42933">
    <property type="entry name" value="SLR6095 PROTEIN"/>
    <property type="match status" value="1"/>
</dbReference>
<accession>A0A5R9B1Y3</accession>
<evidence type="ECO:0000259" key="8">
    <source>
        <dbReference type="Pfam" id="PF02384"/>
    </source>
</evidence>
<keyword evidence="4 10" id="KW-0808">Transferase</keyword>
<gene>
    <name evidence="10" type="ORF">FEZ53_10585</name>
</gene>
<dbReference type="GO" id="GO:0032259">
    <property type="term" value="P:methylation"/>
    <property type="evidence" value="ECO:0007669"/>
    <property type="project" value="UniProtKB-KW"/>
</dbReference>
<evidence type="ECO:0000313" key="11">
    <source>
        <dbReference type="Proteomes" id="UP000307747"/>
    </source>
</evidence>
<keyword evidence="5" id="KW-0949">S-adenosyl-L-methionine</keyword>
<dbReference type="EC" id="2.1.1.72" evidence="2"/>
<keyword evidence="6" id="KW-0680">Restriction system</keyword>
<reference evidence="10 11" key="1">
    <citation type="submission" date="2019-05" db="EMBL/GenBank/DDBJ databases">
        <title>The metagenome of a microbial culture collection derived from dairy environment covers the genomic content of the human microbiome.</title>
        <authorList>
            <person name="Roder T."/>
            <person name="Wuthrich D."/>
            <person name="Sattari Z."/>
            <person name="Von Ah U."/>
            <person name="Bar C."/>
            <person name="Ronchi F."/>
            <person name="Macpherson A.J."/>
            <person name="Ganal-Vonarburg S.C."/>
            <person name="Bruggmann R."/>
            <person name="Vergeres G."/>
        </authorList>
    </citation>
    <scope>NUCLEOTIDE SEQUENCE [LARGE SCALE GENOMIC DNA]</scope>
    <source>
        <strain evidence="10 11">FAM 20833</strain>
    </source>
</reference>
<evidence type="ECO:0000256" key="1">
    <source>
        <dbReference type="ARBA" id="ARBA00006594"/>
    </source>
</evidence>
<evidence type="ECO:0000256" key="2">
    <source>
        <dbReference type="ARBA" id="ARBA00011900"/>
    </source>
</evidence>
<protein>
    <recommendedName>
        <fullName evidence="2">site-specific DNA-methyltransferase (adenine-specific)</fullName>
        <ecNumber evidence="2">2.1.1.72</ecNumber>
    </recommendedName>
</protein>
<dbReference type="AlphaFoldDB" id="A0A5R9B1Y3"/>
<feature type="domain" description="N6 adenine-specific DNA methyltransferase N-terminal" evidence="9">
    <location>
        <begin position="6"/>
        <end position="131"/>
    </location>
</feature>
<dbReference type="InterPro" id="IPR022749">
    <property type="entry name" value="D12N6_MeTrfase_N"/>
</dbReference>
<keyword evidence="3 10" id="KW-0489">Methyltransferase</keyword>
<dbReference type="OrthoDB" id="9814572at2"/>
<sequence length="487" mass="55904">MITGIMKNKIDRIWTILWTEGSTNPLTNIEQLTYLIFMKGLDESELEKEKDNELLNIDDYVGIFPKDKQHIRWHSFKNLGDSQQIYSIIQNEAFPFIKSLGGKADSAFSLYMKDAIFQINKPATLQRIISIIDELPTEDNDTKGDIYEYLLSKLAQSGTNGQFRTPRQIIEMIVELMQPKPEDSIIDPAMGTAGFLVQASEYLRKHHDDLFNVHSLNNHFHNTMFFGNDMDNTMLRIGAMNMMLHGVDEPQISYRDSLSEDNVEREKYTLVLANPPFKGSLDYESVSNDLLTISKTKKTELLFLSLFLRILKPGGRAAVIVPDGVLFGSSKAHKDVRKAIVDDNKLEAIIKMPSGVFKPYAGVSTAILIFTKTNDGGTNNVWFYDMKADGYSLDDKRTPIKENDIPDIIERYHNIDNELERRRTDKSFFVSFGEIKENDWDLSINKYKEIEYEEREYSKPTEIIENIKEIESKISRGLDELNNMLKG</sequence>
<dbReference type="SUPFAM" id="SSF53335">
    <property type="entry name" value="S-adenosyl-L-methionine-dependent methyltransferases"/>
    <property type="match status" value="1"/>
</dbReference>
<dbReference type="InterPro" id="IPR038333">
    <property type="entry name" value="T1MK-like_N_sf"/>
</dbReference>
<comment type="catalytic activity">
    <reaction evidence="7">
        <text>a 2'-deoxyadenosine in DNA + S-adenosyl-L-methionine = an N(6)-methyl-2'-deoxyadenosine in DNA + S-adenosyl-L-homocysteine + H(+)</text>
        <dbReference type="Rhea" id="RHEA:15197"/>
        <dbReference type="Rhea" id="RHEA-COMP:12418"/>
        <dbReference type="Rhea" id="RHEA-COMP:12419"/>
        <dbReference type="ChEBI" id="CHEBI:15378"/>
        <dbReference type="ChEBI" id="CHEBI:57856"/>
        <dbReference type="ChEBI" id="CHEBI:59789"/>
        <dbReference type="ChEBI" id="CHEBI:90615"/>
        <dbReference type="ChEBI" id="CHEBI:90616"/>
        <dbReference type="EC" id="2.1.1.72"/>
    </reaction>
</comment>
<proteinExistence type="inferred from homology"/>
<evidence type="ECO:0000256" key="3">
    <source>
        <dbReference type="ARBA" id="ARBA00022603"/>
    </source>
</evidence>
<dbReference type="InterPro" id="IPR051537">
    <property type="entry name" value="DNA_Adenine_Mtase"/>
</dbReference>